<reference evidence="1 2" key="1">
    <citation type="journal article" date="2019" name="Syst. Appl. Microbiol.">
        <title>New species of pathogenic Pseudomonas isolated from citrus in Tunisia: Proposal of Pseudomonas kairouanensis sp. nov. and Pseudomonas nabeulensis sp. nov.</title>
        <authorList>
            <person name="Oueslati M."/>
            <person name="Mulet M."/>
            <person name="Gomila M."/>
            <person name="Berge O."/>
            <person name="Hajlaoui M.R."/>
            <person name="Lalucat J."/>
            <person name="Sadfi-Zouaoui N."/>
            <person name="Garcia-Valdes E."/>
        </authorList>
    </citation>
    <scope>NUCLEOTIDE SEQUENCE [LARGE SCALE GENOMIC DNA]</scope>
    <source>
        <strain evidence="1 2">KC12</strain>
    </source>
</reference>
<dbReference type="OrthoDB" id="7031629at2"/>
<dbReference type="Proteomes" id="UP000297391">
    <property type="component" value="Unassembled WGS sequence"/>
</dbReference>
<keyword evidence="2" id="KW-1185">Reference proteome</keyword>
<accession>A0A4Z0AXL1</accession>
<organism evidence="1 2">
    <name type="scientific">Pseudomonas kairouanensis</name>
    <dbReference type="NCBI Taxonomy" id="2293832"/>
    <lineage>
        <taxon>Bacteria</taxon>
        <taxon>Pseudomonadati</taxon>
        <taxon>Pseudomonadota</taxon>
        <taxon>Gammaproteobacteria</taxon>
        <taxon>Pseudomonadales</taxon>
        <taxon>Pseudomonadaceae</taxon>
        <taxon>Pseudomonas</taxon>
    </lineage>
</organism>
<evidence type="ECO:0000313" key="1">
    <source>
        <dbReference type="EMBL" id="TFY91077.1"/>
    </source>
</evidence>
<gene>
    <name evidence="1" type="ORF">DYL59_06160</name>
</gene>
<dbReference type="EMBL" id="QUZU01000005">
    <property type="protein sequence ID" value="TFY91077.1"/>
    <property type="molecule type" value="Genomic_DNA"/>
</dbReference>
<protein>
    <submittedName>
        <fullName evidence="1">Uncharacterized protein</fullName>
    </submittedName>
</protein>
<comment type="caution">
    <text evidence="1">The sequence shown here is derived from an EMBL/GenBank/DDBJ whole genome shotgun (WGS) entry which is preliminary data.</text>
</comment>
<proteinExistence type="predicted"/>
<name>A0A4Z0AXL1_9PSED</name>
<evidence type="ECO:0000313" key="2">
    <source>
        <dbReference type="Proteomes" id="UP000297391"/>
    </source>
</evidence>
<dbReference type="AlphaFoldDB" id="A0A4Z0AXL1"/>
<sequence>MWERACSRKRCVSQHMYQLTHRFREQVESSHRRSHIWFCVWLWISAAICYPAPLKVRRECSQPTAQTPPW</sequence>